<evidence type="ECO:0000313" key="9">
    <source>
        <dbReference type="Proteomes" id="UP001168216"/>
    </source>
</evidence>
<dbReference type="GO" id="GO:0006508">
    <property type="term" value="P:proteolysis"/>
    <property type="evidence" value="ECO:0007669"/>
    <property type="project" value="UniProtKB-KW"/>
</dbReference>
<feature type="active site" description="Charge relay system" evidence="5">
    <location>
        <position position="209"/>
    </location>
</feature>
<evidence type="ECO:0000256" key="4">
    <source>
        <dbReference type="ARBA" id="ARBA00022825"/>
    </source>
</evidence>
<dbReference type="InterPro" id="IPR036034">
    <property type="entry name" value="PDZ_sf"/>
</dbReference>
<dbReference type="InterPro" id="IPR009003">
    <property type="entry name" value="Peptidase_S1_PA"/>
</dbReference>
<keyword evidence="2" id="KW-0645">Protease</keyword>
<dbReference type="InterPro" id="IPR011783">
    <property type="entry name" value="Pept_S1C_DegS"/>
</dbReference>
<evidence type="ECO:0000256" key="5">
    <source>
        <dbReference type="PIRSR" id="PIRSR611783-1"/>
    </source>
</evidence>
<dbReference type="Gene3D" id="2.30.42.10">
    <property type="match status" value="1"/>
</dbReference>
<dbReference type="NCBIfam" id="NF008147">
    <property type="entry name" value="PRK10898.1"/>
    <property type="match status" value="1"/>
</dbReference>
<sequence length="379" mass="40165">MKIPPLISYLGKSVGFGLTVAALLLLLFPDFRGGAQLPGIITNARELSFSYAAHRAGPAVVNIYTRSFARNQGNQAELRPQGLGSGVIMSQRGHVLTNYHVIADADQIIVALQDGRVFSAELVGTDQLTDLAVLYIESDNLPVIPQDPERLPDVGDVVLAIGNPYNVGQTITQGIISATGRIGLSSMGPDSNGRQDLLQTDAAINEGNSGGALVNARGDLVGINTAAYHLNGNQESYGISFAIPYKLAKRIMDELIANGRVIRGYLGISSVEINPIVARMMNLGDLRGLVIESLDPNGPAARGGLTRGDVLLKINGEAISGVRSAMDKIVESRPGTKLTISVFRDGKPLEVQVTIEEDLRYQQKQQNKGNASASAAAAS</sequence>
<dbReference type="AlphaFoldDB" id="A0AAW7I442"/>
<dbReference type="PANTHER" id="PTHR43343">
    <property type="entry name" value="PEPTIDASE S12"/>
    <property type="match status" value="1"/>
</dbReference>
<dbReference type="Pfam" id="PF13365">
    <property type="entry name" value="Trypsin_2"/>
    <property type="match status" value="1"/>
</dbReference>
<dbReference type="Pfam" id="PF13180">
    <property type="entry name" value="PDZ_2"/>
    <property type="match status" value="1"/>
</dbReference>
<dbReference type="PROSITE" id="PS50106">
    <property type="entry name" value="PDZ"/>
    <property type="match status" value="1"/>
</dbReference>
<proteinExistence type="inferred from homology"/>
<dbReference type="SUPFAM" id="SSF50494">
    <property type="entry name" value="Trypsin-like serine proteases"/>
    <property type="match status" value="1"/>
</dbReference>
<protein>
    <submittedName>
        <fullName evidence="8">Outer membrane-stress sensor serine endopeptidase DegS</fullName>
    </submittedName>
</protein>
<keyword evidence="4" id="KW-0720">Serine protease</keyword>
<dbReference type="NCBIfam" id="TIGR02038">
    <property type="entry name" value="protease_degS"/>
    <property type="match status" value="1"/>
</dbReference>
<dbReference type="InterPro" id="IPR051201">
    <property type="entry name" value="Chloro_Bact_Ser_Proteases"/>
</dbReference>
<feature type="active site" description="Charge relay system" evidence="5">
    <location>
        <position position="100"/>
    </location>
</feature>
<evidence type="ECO:0000259" key="7">
    <source>
        <dbReference type="PROSITE" id="PS50106"/>
    </source>
</evidence>
<name>A0AAW7I442_9GAMM</name>
<evidence type="ECO:0000313" key="8">
    <source>
        <dbReference type="EMBL" id="MDM5140760.1"/>
    </source>
</evidence>
<dbReference type="FunFam" id="2.40.10.10:FF:000001">
    <property type="entry name" value="Periplasmic serine protease DegS"/>
    <property type="match status" value="1"/>
</dbReference>
<dbReference type="PANTHER" id="PTHR43343:SF3">
    <property type="entry name" value="PROTEASE DO-LIKE 8, CHLOROPLASTIC"/>
    <property type="match status" value="1"/>
</dbReference>
<dbReference type="EMBL" id="JAOPLV010000006">
    <property type="protein sequence ID" value="MDM5140760.1"/>
    <property type="molecule type" value="Genomic_DNA"/>
</dbReference>
<accession>A0AAW7I442</accession>
<dbReference type="SMART" id="SM00228">
    <property type="entry name" value="PDZ"/>
    <property type="match status" value="1"/>
</dbReference>
<dbReference type="InterPro" id="IPR001478">
    <property type="entry name" value="PDZ"/>
</dbReference>
<dbReference type="RefSeq" id="WP_043139974.1">
    <property type="nucleotide sequence ID" value="NZ_CAWLWI010000040.1"/>
</dbReference>
<keyword evidence="6" id="KW-0812">Transmembrane</keyword>
<dbReference type="SUPFAM" id="SSF50156">
    <property type="entry name" value="PDZ domain-like"/>
    <property type="match status" value="1"/>
</dbReference>
<dbReference type="InterPro" id="IPR043504">
    <property type="entry name" value="Peptidase_S1_PA_chymotrypsin"/>
</dbReference>
<dbReference type="InterPro" id="IPR001940">
    <property type="entry name" value="Peptidase_S1C"/>
</dbReference>
<keyword evidence="3" id="KW-0378">Hydrolase</keyword>
<organism evidence="8 9">
    <name type="scientific">Aeromonas bestiarum</name>
    <dbReference type="NCBI Taxonomy" id="105751"/>
    <lineage>
        <taxon>Bacteria</taxon>
        <taxon>Pseudomonadati</taxon>
        <taxon>Pseudomonadota</taxon>
        <taxon>Gammaproteobacteria</taxon>
        <taxon>Aeromonadales</taxon>
        <taxon>Aeromonadaceae</taxon>
        <taxon>Aeromonas</taxon>
    </lineage>
</organism>
<dbReference type="PRINTS" id="PR00834">
    <property type="entry name" value="PROTEASES2C"/>
</dbReference>
<gene>
    <name evidence="8" type="primary">degS</name>
    <name evidence="8" type="ORF">OB959_13255</name>
</gene>
<keyword evidence="6" id="KW-1133">Transmembrane helix</keyword>
<evidence type="ECO:0000256" key="6">
    <source>
        <dbReference type="SAM" id="Phobius"/>
    </source>
</evidence>
<comment type="caution">
    <text evidence="8">The sequence shown here is derived from an EMBL/GenBank/DDBJ whole genome shotgun (WGS) entry which is preliminary data.</text>
</comment>
<dbReference type="Gene3D" id="2.40.10.10">
    <property type="entry name" value="Trypsin-like serine proteases"/>
    <property type="match status" value="2"/>
</dbReference>
<evidence type="ECO:0000256" key="3">
    <source>
        <dbReference type="ARBA" id="ARBA00022801"/>
    </source>
</evidence>
<reference evidence="8" key="1">
    <citation type="submission" date="2023-08" db="EMBL/GenBank/DDBJ databases">
        <title>WGS of Aeromonas isolates.</title>
        <authorList>
            <person name="Lee H."/>
        </authorList>
    </citation>
    <scope>NUCLEOTIDE SEQUENCE</scope>
    <source>
        <strain evidence="8">SL22</strain>
    </source>
</reference>
<comment type="similarity">
    <text evidence="1">Belongs to the peptidase S1C family.</text>
</comment>
<evidence type="ECO:0000256" key="2">
    <source>
        <dbReference type="ARBA" id="ARBA00022670"/>
    </source>
</evidence>
<feature type="active site" description="Charge relay system" evidence="5">
    <location>
        <position position="130"/>
    </location>
</feature>
<evidence type="ECO:0000256" key="1">
    <source>
        <dbReference type="ARBA" id="ARBA00010541"/>
    </source>
</evidence>
<keyword evidence="6" id="KW-0472">Membrane</keyword>
<dbReference type="Proteomes" id="UP001168216">
    <property type="component" value="Unassembled WGS sequence"/>
</dbReference>
<feature type="transmembrane region" description="Helical" evidence="6">
    <location>
        <begin position="6"/>
        <end position="28"/>
    </location>
</feature>
<dbReference type="GO" id="GO:0004252">
    <property type="term" value="F:serine-type endopeptidase activity"/>
    <property type="evidence" value="ECO:0007669"/>
    <property type="project" value="InterPro"/>
</dbReference>
<feature type="domain" description="PDZ" evidence="7">
    <location>
        <begin position="255"/>
        <end position="346"/>
    </location>
</feature>